<proteinExistence type="predicted"/>
<feature type="compositionally biased region" description="Basic and acidic residues" evidence="1">
    <location>
        <begin position="109"/>
        <end position="118"/>
    </location>
</feature>
<comment type="caution">
    <text evidence="2">The sequence shown here is derived from an EMBL/GenBank/DDBJ whole genome shotgun (WGS) entry which is preliminary data.</text>
</comment>
<feature type="compositionally biased region" description="Low complexity" evidence="1">
    <location>
        <begin position="119"/>
        <end position="136"/>
    </location>
</feature>
<reference evidence="2 3" key="1">
    <citation type="submission" date="2020-01" db="EMBL/GenBank/DDBJ databases">
        <title>Genomes assembled from Gulf of Kutch pelagic sediment metagenomes.</title>
        <authorList>
            <person name="Chandrashekar M."/>
            <person name="Mahajan M.S."/>
            <person name="Dave K.J."/>
            <person name="Vatsa P."/>
            <person name="Nathani N.M."/>
        </authorList>
    </citation>
    <scope>NUCLEOTIDE SEQUENCE [LARGE SCALE GENOMIC DNA]</scope>
    <source>
        <strain evidence="2">KS3-K002</strain>
    </source>
</reference>
<dbReference type="Proteomes" id="UP000702544">
    <property type="component" value="Unassembled WGS sequence"/>
</dbReference>
<accession>A0AAE5CC76</accession>
<dbReference type="EMBL" id="JAACAK010000148">
    <property type="protein sequence ID" value="NIR76787.1"/>
    <property type="molecule type" value="Genomic_DNA"/>
</dbReference>
<dbReference type="AlphaFoldDB" id="A0AAE5CC76"/>
<organism evidence="2 3">
    <name type="scientific">Candidatus Kutchimonas denitrificans</name>
    <dbReference type="NCBI Taxonomy" id="3056748"/>
    <lineage>
        <taxon>Bacteria</taxon>
        <taxon>Pseudomonadati</taxon>
        <taxon>Gemmatimonadota</taxon>
        <taxon>Gemmatimonadia</taxon>
        <taxon>Candidatus Palauibacterales</taxon>
        <taxon>Candidatus Palauibacteraceae</taxon>
        <taxon>Candidatus Kutchimonas</taxon>
    </lineage>
</organism>
<feature type="region of interest" description="Disordered" evidence="1">
    <location>
        <begin position="109"/>
        <end position="136"/>
    </location>
</feature>
<sequence length="136" mass="15066">MDDAPATLDVDEYLEALGEPSIRIRGEVYRGRYPTFNERLKIARILQEAEDADDVVDGTADRELIELIVELFEMPDAEILLELPRSVLDKVVFYFLGIMGGYDGGRDLAISERTREESTPSSDDTDSGAASPPEPA</sequence>
<evidence type="ECO:0000256" key="1">
    <source>
        <dbReference type="SAM" id="MobiDB-lite"/>
    </source>
</evidence>
<protein>
    <submittedName>
        <fullName evidence="2">Uncharacterized protein</fullName>
    </submittedName>
</protein>
<evidence type="ECO:0000313" key="3">
    <source>
        <dbReference type="Proteomes" id="UP000702544"/>
    </source>
</evidence>
<gene>
    <name evidence="2" type="ORF">GWO12_17050</name>
</gene>
<name>A0AAE5CC76_9BACT</name>
<evidence type="ECO:0000313" key="2">
    <source>
        <dbReference type="EMBL" id="NIR76787.1"/>
    </source>
</evidence>